<dbReference type="InterPro" id="IPR052056">
    <property type="entry name" value="Mono-ARTD/PARP"/>
</dbReference>
<dbReference type="GO" id="GO:0005737">
    <property type="term" value="C:cytoplasm"/>
    <property type="evidence" value="ECO:0007669"/>
    <property type="project" value="TreeGrafter"/>
</dbReference>
<keyword evidence="5" id="KW-0539">Nucleus</keyword>
<dbReference type="InterPro" id="IPR036034">
    <property type="entry name" value="PDZ_sf"/>
</dbReference>
<evidence type="ECO:0000256" key="5">
    <source>
        <dbReference type="ARBA" id="ARBA00023242"/>
    </source>
</evidence>
<feature type="region of interest" description="Disordered" evidence="7">
    <location>
        <begin position="1"/>
        <end position="28"/>
    </location>
</feature>
<comment type="caution">
    <text evidence="11">The sequence shown here is derived from an EMBL/GenBank/DDBJ whole genome shotgun (WGS) entry which is preliminary data.</text>
</comment>
<dbReference type="SUPFAM" id="SSF56399">
    <property type="entry name" value="ADP-ribosylation"/>
    <property type="match status" value="1"/>
</dbReference>
<dbReference type="SUPFAM" id="SSF50156">
    <property type="entry name" value="PDZ domain-like"/>
    <property type="match status" value="1"/>
</dbReference>
<gene>
    <name evidence="11" type="ORF">XAT740_LOCUS30914</name>
</gene>
<evidence type="ECO:0000256" key="4">
    <source>
        <dbReference type="ARBA" id="ARBA00023027"/>
    </source>
</evidence>
<dbReference type="AlphaFoldDB" id="A0A815GLR2"/>
<proteinExistence type="predicted"/>
<dbReference type="Proteomes" id="UP000663828">
    <property type="component" value="Unassembled WGS sequence"/>
</dbReference>
<keyword evidence="2 6" id="KW-0328">Glycosyltransferase</keyword>
<dbReference type="GO" id="GO:0010629">
    <property type="term" value="P:negative regulation of gene expression"/>
    <property type="evidence" value="ECO:0007669"/>
    <property type="project" value="TreeGrafter"/>
</dbReference>
<dbReference type="InterPro" id="IPR043472">
    <property type="entry name" value="Macro_dom-like"/>
</dbReference>
<protein>
    <recommendedName>
        <fullName evidence="6">Poly [ADP-ribose] polymerase</fullName>
        <shortName evidence="6">PARP</shortName>
        <ecNumber evidence="6">2.4.2.-</ecNumber>
    </recommendedName>
</protein>
<dbReference type="GO" id="GO:0005634">
    <property type="term" value="C:nucleus"/>
    <property type="evidence" value="ECO:0007669"/>
    <property type="project" value="UniProtKB-SubCell"/>
</dbReference>
<dbReference type="Pfam" id="PF00644">
    <property type="entry name" value="PARP"/>
    <property type="match status" value="1"/>
</dbReference>
<organism evidence="11 12">
    <name type="scientific">Adineta ricciae</name>
    <name type="common">Rotifer</name>
    <dbReference type="NCBI Taxonomy" id="249248"/>
    <lineage>
        <taxon>Eukaryota</taxon>
        <taxon>Metazoa</taxon>
        <taxon>Spiralia</taxon>
        <taxon>Gnathifera</taxon>
        <taxon>Rotifera</taxon>
        <taxon>Eurotatoria</taxon>
        <taxon>Bdelloidea</taxon>
        <taxon>Adinetida</taxon>
        <taxon>Adinetidae</taxon>
        <taxon>Adineta</taxon>
    </lineage>
</organism>
<dbReference type="InterPro" id="IPR001478">
    <property type="entry name" value="PDZ"/>
</dbReference>
<dbReference type="Gene3D" id="3.90.228.10">
    <property type="match status" value="1"/>
</dbReference>
<feature type="domain" description="PARP catalytic" evidence="9">
    <location>
        <begin position="560"/>
        <end position="742"/>
    </location>
</feature>
<evidence type="ECO:0000313" key="11">
    <source>
        <dbReference type="EMBL" id="CAF1340260.1"/>
    </source>
</evidence>
<evidence type="ECO:0000256" key="2">
    <source>
        <dbReference type="ARBA" id="ARBA00022676"/>
    </source>
</evidence>
<dbReference type="PROSITE" id="PS51059">
    <property type="entry name" value="PARP_CATALYTIC"/>
    <property type="match status" value="1"/>
</dbReference>
<dbReference type="EMBL" id="CAJNOR010002780">
    <property type="protein sequence ID" value="CAF1340260.1"/>
    <property type="molecule type" value="Genomic_DNA"/>
</dbReference>
<dbReference type="Gene3D" id="2.30.42.10">
    <property type="match status" value="1"/>
</dbReference>
<dbReference type="EC" id="2.4.2.-" evidence="6"/>
<feature type="domain" description="Macro" evidence="10">
    <location>
        <begin position="194"/>
        <end position="369"/>
    </location>
</feature>
<feature type="compositionally biased region" description="Polar residues" evidence="7">
    <location>
        <begin position="9"/>
        <end position="26"/>
    </location>
</feature>
<evidence type="ECO:0000259" key="10">
    <source>
        <dbReference type="PROSITE" id="PS51154"/>
    </source>
</evidence>
<evidence type="ECO:0000259" key="8">
    <source>
        <dbReference type="PROSITE" id="PS50106"/>
    </source>
</evidence>
<dbReference type="GO" id="GO:0003714">
    <property type="term" value="F:transcription corepressor activity"/>
    <property type="evidence" value="ECO:0007669"/>
    <property type="project" value="TreeGrafter"/>
</dbReference>
<evidence type="ECO:0000256" key="7">
    <source>
        <dbReference type="SAM" id="MobiDB-lite"/>
    </source>
</evidence>
<evidence type="ECO:0000256" key="1">
    <source>
        <dbReference type="ARBA" id="ARBA00004123"/>
    </source>
</evidence>
<keyword evidence="4 6" id="KW-0520">NAD</keyword>
<evidence type="ECO:0000313" key="12">
    <source>
        <dbReference type="Proteomes" id="UP000663828"/>
    </source>
</evidence>
<evidence type="ECO:0000259" key="9">
    <source>
        <dbReference type="PROSITE" id="PS51059"/>
    </source>
</evidence>
<dbReference type="Gene3D" id="3.40.220.10">
    <property type="entry name" value="Leucine Aminopeptidase, subunit E, domain 1"/>
    <property type="match status" value="2"/>
</dbReference>
<dbReference type="SMART" id="SM00506">
    <property type="entry name" value="A1pp"/>
    <property type="match status" value="2"/>
</dbReference>
<keyword evidence="3 6" id="KW-0808">Transferase</keyword>
<dbReference type="InterPro" id="IPR012317">
    <property type="entry name" value="Poly(ADP-ribose)pol_cat_dom"/>
</dbReference>
<accession>A0A815GLR2</accession>
<dbReference type="Pfam" id="PF01661">
    <property type="entry name" value="Macro"/>
    <property type="match status" value="2"/>
</dbReference>
<comment type="subcellular location">
    <subcellularLocation>
        <location evidence="1">Nucleus</location>
    </subcellularLocation>
</comment>
<dbReference type="PANTHER" id="PTHR14453:SF67">
    <property type="entry name" value="POLY [ADP-RIBOSE] POLYMERASE"/>
    <property type="match status" value="1"/>
</dbReference>
<dbReference type="PROSITE" id="PS50106">
    <property type="entry name" value="PDZ"/>
    <property type="match status" value="1"/>
</dbReference>
<reference evidence="11" key="1">
    <citation type="submission" date="2021-02" db="EMBL/GenBank/DDBJ databases">
        <authorList>
            <person name="Nowell W R."/>
        </authorList>
    </citation>
    <scope>NUCLEOTIDE SEQUENCE</scope>
</reference>
<name>A0A815GLR2_ADIRI</name>
<dbReference type="SUPFAM" id="SSF52949">
    <property type="entry name" value="Macro domain-like"/>
    <property type="match status" value="2"/>
</dbReference>
<dbReference type="InterPro" id="IPR002589">
    <property type="entry name" value="Macro_dom"/>
</dbReference>
<sequence length="742" mass="84023">MAGTPDNELLSSTSDQEETSMSNSRPVYSPRRINQDIRLCTITRTHEKDTYGIEITSCPIELFYSIRILPSGNKKLSNEPQNLHAALAGVKPNDRIVEINDESVDLRTLEEVVQLLQETKYPQPLILLVTNAETYDYYRHHDKQIHSKLPNVRKLSNRVEKRIVSSPLDGLRKTNSLMDLHLPKPTTTHRNIPRTSFNQIKSENSLVNVCKGDLATQNVDVIVVSSSSQFLFDSICQAGGTDFTNAYNAEVKKKPGRSLISIKADGKLTSKQVYFLPWTERFDHLMLSASIQKFVSDAITEAANDKFRSMAFPAIGCGLYGYSIDLVARTMTTEAYQQSLKHRINVSFVIQPQRMDVFETFRNQIDSIIPKQLFEVKSTTIKNGSIEVIKGDMTKQKVDVIIASSSSGFLLKTILNAAGADVSTAYNNELKNRPNAILIETPGGALFCKRIFFVKWEPNHDPQTLRISLTDMVSTVIQSAISHKFTSIAFPAIGCGNLGCSVNIVVETLVFEMKKCLLKRQLPWTVKFVIEPSQQNVYDEFWTQVSKKQDDLDQQCLYEIPSTWETSTDNKMRFELSPNTREFQEVKQKFNDAMHVLAKEIIRIERIQNERWYVQYLAHQKDFKSRLNNDTERRLFHGCPEQAANSIITDCFNRSHAGANATLYGVGAYFSSHATFSHSYANPNSNGERRMFIARVLIGKTTPGDSSMKTRPVGFDSTTDGNHIFVIYHDAQAYAEYLITYK</sequence>
<keyword evidence="12" id="KW-1185">Reference proteome</keyword>
<dbReference type="PROSITE" id="PS51154">
    <property type="entry name" value="MACRO"/>
    <property type="match status" value="2"/>
</dbReference>
<feature type="domain" description="Macro" evidence="10">
    <location>
        <begin position="373"/>
        <end position="546"/>
    </location>
</feature>
<dbReference type="InterPro" id="IPR041489">
    <property type="entry name" value="PDZ_6"/>
</dbReference>
<evidence type="ECO:0000256" key="6">
    <source>
        <dbReference type="RuleBase" id="RU362114"/>
    </source>
</evidence>
<evidence type="ECO:0000256" key="3">
    <source>
        <dbReference type="ARBA" id="ARBA00022679"/>
    </source>
</evidence>
<dbReference type="Pfam" id="PF17820">
    <property type="entry name" value="PDZ_6"/>
    <property type="match status" value="1"/>
</dbReference>
<feature type="domain" description="PDZ" evidence="8">
    <location>
        <begin position="39"/>
        <end position="131"/>
    </location>
</feature>
<dbReference type="GO" id="GO:0003950">
    <property type="term" value="F:NAD+ poly-ADP-ribosyltransferase activity"/>
    <property type="evidence" value="ECO:0007669"/>
    <property type="project" value="UniProtKB-UniRule"/>
</dbReference>
<dbReference type="PANTHER" id="PTHR14453">
    <property type="entry name" value="PARP/ZINC FINGER CCCH TYPE DOMAIN CONTAINING PROTEIN"/>
    <property type="match status" value="1"/>
</dbReference>